<evidence type="ECO:0000313" key="2">
    <source>
        <dbReference type="Proteomes" id="UP001230426"/>
    </source>
</evidence>
<dbReference type="Proteomes" id="UP001230426">
    <property type="component" value="Unassembled WGS sequence"/>
</dbReference>
<proteinExistence type="predicted"/>
<accession>A0ABT9R6X5</accession>
<evidence type="ECO:0000313" key="1">
    <source>
        <dbReference type="EMBL" id="MDP9864544.1"/>
    </source>
</evidence>
<name>A0ABT9R6X5_9ACTN</name>
<reference evidence="1 2" key="1">
    <citation type="submission" date="2023-07" db="EMBL/GenBank/DDBJ databases">
        <title>Sequencing the genomes of 1000 actinobacteria strains.</title>
        <authorList>
            <person name="Klenk H.-P."/>
        </authorList>
    </citation>
    <scope>NUCLEOTIDE SEQUENCE [LARGE SCALE GENOMIC DNA]</scope>
    <source>
        <strain evidence="1 2">DSM 44109</strain>
    </source>
</reference>
<keyword evidence="2" id="KW-1185">Reference proteome</keyword>
<comment type="caution">
    <text evidence="1">The sequence shown here is derived from an EMBL/GenBank/DDBJ whole genome shotgun (WGS) entry which is preliminary data.</text>
</comment>
<organism evidence="1 2">
    <name type="scientific">Streptosporangium brasiliense</name>
    <dbReference type="NCBI Taxonomy" id="47480"/>
    <lineage>
        <taxon>Bacteria</taxon>
        <taxon>Bacillati</taxon>
        <taxon>Actinomycetota</taxon>
        <taxon>Actinomycetes</taxon>
        <taxon>Streptosporangiales</taxon>
        <taxon>Streptosporangiaceae</taxon>
        <taxon>Streptosporangium</taxon>
    </lineage>
</organism>
<dbReference type="RefSeq" id="WP_306862532.1">
    <property type="nucleotide sequence ID" value="NZ_JAUSRB010000002.1"/>
</dbReference>
<gene>
    <name evidence="1" type="ORF">J2S55_003810</name>
</gene>
<sequence length="71" mass="8187">MNRQAPLSLVLETMADNPDCLTLSITALALLMLIRKIRRVLRHLVVRLRSLLATADFTFRWKNITVACDHR</sequence>
<dbReference type="EMBL" id="JAUSRB010000002">
    <property type="protein sequence ID" value="MDP9864544.1"/>
    <property type="molecule type" value="Genomic_DNA"/>
</dbReference>
<protein>
    <submittedName>
        <fullName evidence="1">Uncharacterized protein</fullName>
    </submittedName>
</protein>